<dbReference type="AlphaFoldDB" id="A0ABD1VSC1"/>
<dbReference type="SUPFAM" id="SSF46934">
    <property type="entry name" value="UBA-like"/>
    <property type="match status" value="1"/>
</dbReference>
<dbReference type="Proteomes" id="UP001604336">
    <property type="component" value="Unassembled WGS sequence"/>
</dbReference>
<dbReference type="InterPro" id="IPR042575">
    <property type="entry name" value="UBAP1_C"/>
</dbReference>
<dbReference type="PANTHER" id="PTHR15960">
    <property type="entry name" value="LD44032P"/>
    <property type="match status" value="1"/>
</dbReference>
<feature type="compositionally biased region" description="Polar residues" evidence="1">
    <location>
        <begin position="13"/>
        <end position="32"/>
    </location>
</feature>
<dbReference type="CDD" id="cd14316">
    <property type="entry name" value="UBA2_UBAP1_like"/>
    <property type="match status" value="1"/>
</dbReference>
<comment type="caution">
    <text evidence="2">The sequence shown here is derived from an EMBL/GenBank/DDBJ whole genome shotgun (WGS) entry which is preliminary data.</text>
</comment>
<reference evidence="3" key="1">
    <citation type="submission" date="2024-07" db="EMBL/GenBank/DDBJ databases">
        <title>Two chromosome-level genome assemblies of Korean endemic species Abeliophyllum distichum and Forsythia ovata (Oleaceae).</title>
        <authorList>
            <person name="Jang H."/>
        </authorList>
    </citation>
    <scope>NUCLEOTIDE SEQUENCE [LARGE SCALE GENOMIC DNA]</scope>
</reference>
<dbReference type="EMBL" id="JBFOLK010000001">
    <property type="protein sequence ID" value="KAL2540220.1"/>
    <property type="molecule type" value="Genomic_DNA"/>
</dbReference>
<keyword evidence="2" id="KW-0648">Protein biosynthesis</keyword>
<dbReference type="Gene3D" id="1.20.120.1920">
    <property type="entry name" value="UBAP1 SOUBA domain"/>
    <property type="match status" value="1"/>
</dbReference>
<sequence length="228" mass="24462">MEYDFRNRKGPQYDSQGPNYSRPSAGATSSSGHPIYGQPPSLYPKIGGTAAHSANPLSAGGPGRNPPFHHAPSPPSSSGIGIRIAIKPEYRITPPPQLLPQVGEIPRCNFDFDFEFERNVLAEAVKENPNWTKLGIEIVPPKPAASTSSYGPTTDPVVSKYIASGLSREAVPLAVANYGDNPIKVKEFANGYTLLREMGFPSNSVAEALLMFDNDTDKALAHVINNSS</sequence>
<dbReference type="GO" id="GO:0003746">
    <property type="term" value="F:translation elongation factor activity"/>
    <property type="evidence" value="ECO:0007669"/>
    <property type="project" value="UniProtKB-KW"/>
</dbReference>
<dbReference type="InterPro" id="IPR009060">
    <property type="entry name" value="UBA-like_sf"/>
</dbReference>
<evidence type="ECO:0000313" key="2">
    <source>
        <dbReference type="EMBL" id="KAL2540220.1"/>
    </source>
</evidence>
<proteinExistence type="predicted"/>
<keyword evidence="2" id="KW-0251">Elongation factor</keyword>
<feature type="region of interest" description="Disordered" evidence="1">
    <location>
        <begin position="1"/>
        <end position="80"/>
    </location>
</feature>
<dbReference type="FunFam" id="1.20.120.1920:FF:000003">
    <property type="entry name" value="Ubiquitin-associated/translation elongation factor EF1B protein"/>
    <property type="match status" value="1"/>
</dbReference>
<dbReference type="PANTHER" id="PTHR15960:SF5">
    <property type="entry name" value="LD44032P"/>
    <property type="match status" value="1"/>
</dbReference>
<name>A0ABD1VSC1_9LAMI</name>
<protein>
    <submittedName>
        <fullName evidence="2">Ubiquitin-associated/translation elongation factor EF1B protein</fullName>
    </submittedName>
</protein>
<evidence type="ECO:0000313" key="3">
    <source>
        <dbReference type="Proteomes" id="UP001604336"/>
    </source>
</evidence>
<organism evidence="2 3">
    <name type="scientific">Abeliophyllum distichum</name>
    <dbReference type="NCBI Taxonomy" id="126358"/>
    <lineage>
        <taxon>Eukaryota</taxon>
        <taxon>Viridiplantae</taxon>
        <taxon>Streptophyta</taxon>
        <taxon>Embryophyta</taxon>
        <taxon>Tracheophyta</taxon>
        <taxon>Spermatophyta</taxon>
        <taxon>Magnoliopsida</taxon>
        <taxon>eudicotyledons</taxon>
        <taxon>Gunneridae</taxon>
        <taxon>Pentapetalae</taxon>
        <taxon>asterids</taxon>
        <taxon>lamiids</taxon>
        <taxon>Lamiales</taxon>
        <taxon>Oleaceae</taxon>
        <taxon>Forsythieae</taxon>
        <taxon>Abeliophyllum</taxon>
    </lineage>
</organism>
<evidence type="ECO:0000256" key="1">
    <source>
        <dbReference type="SAM" id="MobiDB-lite"/>
    </source>
</evidence>
<accession>A0ABD1VSC1</accession>
<feature type="compositionally biased region" description="Low complexity" evidence="1">
    <location>
        <begin position="66"/>
        <end position="80"/>
    </location>
</feature>
<dbReference type="InterPro" id="IPR038870">
    <property type="entry name" value="UBAP1"/>
</dbReference>
<gene>
    <name evidence="2" type="ORF">Adt_01198</name>
</gene>
<keyword evidence="3" id="KW-1185">Reference proteome</keyword>